<organism evidence="2 3">
    <name type="scientific">Oceanibaculum indicum</name>
    <dbReference type="NCBI Taxonomy" id="526216"/>
    <lineage>
        <taxon>Bacteria</taxon>
        <taxon>Pseudomonadati</taxon>
        <taxon>Pseudomonadota</taxon>
        <taxon>Alphaproteobacteria</taxon>
        <taxon>Rhodospirillales</taxon>
        <taxon>Oceanibaculaceae</taxon>
        <taxon>Oceanibaculum</taxon>
    </lineage>
</organism>
<feature type="transmembrane region" description="Helical" evidence="1">
    <location>
        <begin position="136"/>
        <end position="155"/>
    </location>
</feature>
<evidence type="ECO:0000256" key="1">
    <source>
        <dbReference type="SAM" id="Phobius"/>
    </source>
</evidence>
<evidence type="ECO:0000313" key="2">
    <source>
        <dbReference type="EMBL" id="RKQ70000.1"/>
    </source>
</evidence>
<reference evidence="2 3" key="1">
    <citation type="submission" date="2018-10" db="EMBL/GenBank/DDBJ databases">
        <title>Comparative analysis of microorganisms from saline springs in Andes Mountain Range, Colombia.</title>
        <authorList>
            <person name="Rubin E."/>
        </authorList>
    </citation>
    <scope>NUCLEOTIDE SEQUENCE [LARGE SCALE GENOMIC DNA]</scope>
    <source>
        <strain evidence="2 3">USBA 36</strain>
    </source>
</reference>
<keyword evidence="1" id="KW-1133">Transmembrane helix</keyword>
<feature type="transmembrane region" description="Helical" evidence="1">
    <location>
        <begin position="77"/>
        <end position="97"/>
    </location>
</feature>
<dbReference type="OrthoDB" id="8443450at2"/>
<dbReference type="Proteomes" id="UP000277424">
    <property type="component" value="Unassembled WGS sequence"/>
</dbReference>
<keyword evidence="1" id="KW-0472">Membrane</keyword>
<dbReference type="EMBL" id="RBIG01000002">
    <property type="protein sequence ID" value="RKQ70000.1"/>
    <property type="molecule type" value="Genomic_DNA"/>
</dbReference>
<feature type="transmembrane region" description="Helical" evidence="1">
    <location>
        <begin position="109"/>
        <end position="129"/>
    </location>
</feature>
<gene>
    <name evidence="2" type="ORF">BCL74_1936</name>
</gene>
<feature type="transmembrane region" description="Helical" evidence="1">
    <location>
        <begin position="161"/>
        <end position="185"/>
    </location>
</feature>
<feature type="transmembrane region" description="Helical" evidence="1">
    <location>
        <begin position="37"/>
        <end position="57"/>
    </location>
</feature>
<evidence type="ECO:0000313" key="3">
    <source>
        <dbReference type="Proteomes" id="UP000277424"/>
    </source>
</evidence>
<dbReference type="AlphaFoldDB" id="A0A420WG74"/>
<name>A0A420WG74_9PROT</name>
<dbReference type="RefSeq" id="WP_121219510.1">
    <property type="nucleotide sequence ID" value="NZ_RBIG01000002.1"/>
</dbReference>
<keyword evidence="1" id="KW-0812">Transmembrane</keyword>
<proteinExistence type="predicted"/>
<sequence length="191" mass="20784">MNLPNQAEIAKALYGAWRLARFDARGLEYFDRSLDGFWKSFFAAAIAAPAHFGLLALAGGDSPIAIGGLFGLLREAAIYAISWLAFPLVMVYVARHLDREERYFDYMVAYNWASLLQIVAFLLVSALAVGGVFPDALAGFATMLIFVAILIYQWFIARTGLAIGAGAAVAVVFFDMVVGLMVRLLGQSIAF</sequence>
<comment type="caution">
    <text evidence="2">The sequence shown here is derived from an EMBL/GenBank/DDBJ whole genome shotgun (WGS) entry which is preliminary data.</text>
</comment>
<accession>A0A420WG74</accession>
<evidence type="ECO:0008006" key="4">
    <source>
        <dbReference type="Google" id="ProtNLM"/>
    </source>
</evidence>
<protein>
    <recommendedName>
        <fullName evidence="4">Yip1-like protein</fullName>
    </recommendedName>
</protein>